<keyword evidence="3" id="KW-1185">Reference proteome</keyword>
<feature type="compositionally biased region" description="Polar residues" evidence="1">
    <location>
        <begin position="266"/>
        <end position="279"/>
    </location>
</feature>
<feature type="compositionally biased region" description="Low complexity" evidence="1">
    <location>
        <begin position="232"/>
        <end position="253"/>
    </location>
</feature>
<dbReference type="EMBL" id="CATQJA010002547">
    <property type="protein sequence ID" value="CAJ0571209.1"/>
    <property type="molecule type" value="Genomic_DNA"/>
</dbReference>
<reference evidence="2" key="1">
    <citation type="submission" date="2023-06" db="EMBL/GenBank/DDBJ databases">
        <authorList>
            <person name="Delattre M."/>
        </authorList>
    </citation>
    <scope>NUCLEOTIDE SEQUENCE</scope>
    <source>
        <strain evidence="2">AF72</strain>
    </source>
</reference>
<sequence>MGSQEVSVTKNNRFINCYKMPEFVNITSLDDVIVNAGTTARATSAACGDTYYMHHSEDTGELVTIGISDIFDGSTDLTGLYGFDAFASNRQLFYMGGIYAADWDGSMIPMYEAACDWDFCNDFVPWKLEEQKVTCHILTQNDADGTRTCLGEYCVGNYSVNFGAENHINYIICAEDNCNFDLATAVASAARYQPDLPKFQPYIPETPEEVTPQPNSKTTKPGKTQKTKSTKASKTTTTAALSTSEAARPAETTDMTDPETDEQTTVYQNPPASAPSSSCFDWKPEENGIFAC</sequence>
<accession>A0AA36G092</accession>
<organism evidence="2 3">
    <name type="scientific">Mesorhabditis spiculigera</name>
    <dbReference type="NCBI Taxonomy" id="96644"/>
    <lineage>
        <taxon>Eukaryota</taxon>
        <taxon>Metazoa</taxon>
        <taxon>Ecdysozoa</taxon>
        <taxon>Nematoda</taxon>
        <taxon>Chromadorea</taxon>
        <taxon>Rhabditida</taxon>
        <taxon>Rhabditina</taxon>
        <taxon>Rhabditomorpha</taxon>
        <taxon>Rhabditoidea</taxon>
        <taxon>Rhabditidae</taxon>
        <taxon>Mesorhabditinae</taxon>
        <taxon>Mesorhabditis</taxon>
    </lineage>
</organism>
<feature type="region of interest" description="Disordered" evidence="1">
    <location>
        <begin position="198"/>
        <end position="283"/>
    </location>
</feature>
<protein>
    <submittedName>
        <fullName evidence="2">Uncharacterized protein</fullName>
    </submittedName>
</protein>
<evidence type="ECO:0000256" key="1">
    <source>
        <dbReference type="SAM" id="MobiDB-lite"/>
    </source>
</evidence>
<evidence type="ECO:0000313" key="3">
    <source>
        <dbReference type="Proteomes" id="UP001177023"/>
    </source>
</evidence>
<gene>
    <name evidence="2" type="ORF">MSPICULIGERA_LOCUS9628</name>
</gene>
<feature type="non-terminal residue" evidence="2">
    <location>
        <position position="1"/>
    </location>
</feature>
<evidence type="ECO:0000313" key="2">
    <source>
        <dbReference type="EMBL" id="CAJ0571209.1"/>
    </source>
</evidence>
<comment type="caution">
    <text evidence="2">The sequence shown here is derived from an EMBL/GenBank/DDBJ whole genome shotgun (WGS) entry which is preliminary data.</text>
</comment>
<name>A0AA36G092_9BILA</name>
<dbReference type="Proteomes" id="UP001177023">
    <property type="component" value="Unassembled WGS sequence"/>
</dbReference>
<proteinExistence type="predicted"/>
<dbReference type="AlphaFoldDB" id="A0AA36G092"/>